<keyword evidence="6 9" id="KW-0862">Zinc</keyword>
<keyword evidence="9" id="KW-0732">Signal</keyword>
<feature type="signal peptide" evidence="9">
    <location>
        <begin position="1"/>
        <end position="33"/>
    </location>
</feature>
<evidence type="ECO:0000256" key="5">
    <source>
        <dbReference type="ARBA" id="ARBA00022723"/>
    </source>
</evidence>
<feature type="chain" id="PRO_5025099278" description="Carbonic anhydrase" evidence="9">
    <location>
        <begin position="34"/>
        <end position="417"/>
    </location>
</feature>
<evidence type="ECO:0000313" key="12">
    <source>
        <dbReference type="EMBL" id="ORZ40731.1"/>
    </source>
</evidence>
<feature type="region of interest" description="Disordered" evidence="10">
    <location>
        <begin position="260"/>
        <end position="396"/>
    </location>
</feature>
<dbReference type="PROSITE" id="PS00162">
    <property type="entry name" value="ALPHA_CA_1"/>
    <property type="match status" value="1"/>
</dbReference>
<evidence type="ECO:0000256" key="6">
    <source>
        <dbReference type="ARBA" id="ARBA00022833"/>
    </source>
</evidence>
<dbReference type="Pfam" id="PF00194">
    <property type="entry name" value="Carb_anhydrase"/>
    <property type="match status" value="1"/>
</dbReference>
<dbReference type="CDD" id="cd03124">
    <property type="entry name" value="alpha_CA_prokaryotic_like"/>
    <property type="match status" value="1"/>
</dbReference>
<dbReference type="InterPro" id="IPR018338">
    <property type="entry name" value="Carbonic_anhydrase_a-class_CS"/>
</dbReference>
<dbReference type="Proteomes" id="UP000193411">
    <property type="component" value="Unassembled WGS sequence"/>
</dbReference>
<dbReference type="GO" id="GO:0008270">
    <property type="term" value="F:zinc ion binding"/>
    <property type="evidence" value="ECO:0007669"/>
    <property type="project" value="UniProtKB-UniRule"/>
</dbReference>
<evidence type="ECO:0000313" key="13">
    <source>
        <dbReference type="Proteomes" id="UP000193411"/>
    </source>
</evidence>
<dbReference type="SMART" id="SM01057">
    <property type="entry name" value="Carb_anhydrase"/>
    <property type="match status" value="1"/>
</dbReference>
<feature type="compositionally biased region" description="Basic and acidic residues" evidence="10">
    <location>
        <begin position="333"/>
        <end position="377"/>
    </location>
</feature>
<dbReference type="SUPFAM" id="SSF51069">
    <property type="entry name" value="Carbonic anhydrase"/>
    <property type="match status" value="1"/>
</dbReference>
<dbReference type="InterPro" id="IPR001148">
    <property type="entry name" value="CA_dom"/>
</dbReference>
<dbReference type="Gene3D" id="3.10.200.10">
    <property type="entry name" value="Alpha carbonic anhydrase"/>
    <property type="match status" value="1"/>
</dbReference>
<evidence type="ECO:0000256" key="9">
    <source>
        <dbReference type="RuleBase" id="RU367011"/>
    </source>
</evidence>
<dbReference type="InterPro" id="IPR041891">
    <property type="entry name" value="Alpha_CA_prokaryot-like"/>
</dbReference>
<keyword evidence="13" id="KW-1185">Reference proteome</keyword>
<dbReference type="PROSITE" id="PS51144">
    <property type="entry name" value="ALPHA_CA_2"/>
    <property type="match status" value="1"/>
</dbReference>
<name>A0A1Y2I457_9FUNG</name>
<dbReference type="AlphaFoldDB" id="A0A1Y2I457"/>
<evidence type="ECO:0000256" key="7">
    <source>
        <dbReference type="ARBA" id="ARBA00023239"/>
    </source>
</evidence>
<comment type="cofactor">
    <cofactor evidence="1 9">
        <name>Zn(2+)</name>
        <dbReference type="ChEBI" id="CHEBI:29105"/>
    </cofactor>
</comment>
<dbReference type="InterPro" id="IPR023561">
    <property type="entry name" value="Carbonic_anhydrase_a-class"/>
</dbReference>
<dbReference type="OrthoDB" id="429145at2759"/>
<evidence type="ECO:0000259" key="11">
    <source>
        <dbReference type="PROSITE" id="PS51144"/>
    </source>
</evidence>
<accession>A0A1Y2I457</accession>
<comment type="function">
    <text evidence="2 9">Reversible hydration of carbon dioxide.</text>
</comment>
<dbReference type="EMBL" id="MCFL01000002">
    <property type="protein sequence ID" value="ORZ40731.1"/>
    <property type="molecule type" value="Genomic_DNA"/>
</dbReference>
<dbReference type="GO" id="GO:0004089">
    <property type="term" value="F:carbonate dehydratase activity"/>
    <property type="evidence" value="ECO:0007669"/>
    <property type="project" value="UniProtKB-UniRule"/>
</dbReference>
<sequence length="417" mass="43768">MSRRSSTQALTVAALSALALVSSLASMPTLATAAAVGAKDWGYEALNGPSKWASLSPEFATCGTGKQQSPINLAPTDAKPNVIPSNFQLPSMSSFEIKNTGHTLEFTPKDSQQRGMALNGDQYTLQQFHVHTPSEHRINGEYFAGEVHLVHGTPDGKTAVVGVFIEETRNDNPVWAGVLSRLPAKPETSVALNAMLLDTAEFVNATRGPAFNYMGSLTTPPCTESVSWLIPKTPIKMSAAQLHTFSKMIGFTSRPTMFNENVSSSGAGGKNGGGAKASTGTAGATKRATATGRPATGTARATATSARPTLTAVPTSSSKSSAAAEPTAAPVADKQKEEEDKKKAEEEAKKAEEDKKKAEAEKKRQEEEDLDKPLPDPKKKKAGALEEESANGAVQSVSRASGWMLVSAVAVGLTVLV</sequence>
<dbReference type="STRING" id="765915.A0A1Y2I457"/>
<dbReference type="PANTHER" id="PTHR18952:SF265">
    <property type="entry name" value="CARBONIC ANHYDRASE"/>
    <property type="match status" value="1"/>
</dbReference>
<evidence type="ECO:0000256" key="3">
    <source>
        <dbReference type="ARBA" id="ARBA00010718"/>
    </source>
</evidence>
<gene>
    <name evidence="12" type="ORF">BCR44DRAFT_254751</name>
</gene>
<evidence type="ECO:0000256" key="2">
    <source>
        <dbReference type="ARBA" id="ARBA00002904"/>
    </source>
</evidence>
<evidence type="ECO:0000256" key="4">
    <source>
        <dbReference type="ARBA" id="ARBA00012925"/>
    </source>
</evidence>
<comment type="similarity">
    <text evidence="3 9">Belongs to the alpha-carbonic anhydrase family.</text>
</comment>
<comment type="catalytic activity">
    <reaction evidence="8 9">
        <text>hydrogencarbonate + H(+) = CO2 + H2O</text>
        <dbReference type="Rhea" id="RHEA:10748"/>
        <dbReference type="ChEBI" id="CHEBI:15377"/>
        <dbReference type="ChEBI" id="CHEBI:15378"/>
        <dbReference type="ChEBI" id="CHEBI:16526"/>
        <dbReference type="ChEBI" id="CHEBI:17544"/>
        <dbReference type="EC" id="4.2.1.1"/>
    </reaction>
</comment>
<dbReference type="InterPro" id="IPR036398">
    <property type="entry name" value="CA_dom_sf"/>
</dbReference>
<keyword evidence="7 9" id="KW-0456">Lyase</keyword>
<evidence type="ECO:0000256" key="10">
    <source>
        <dbReference type="SAM" id="MobiDB-lite"/>
    </source>
</evidence>
<comment type="caution">
    <text evidence="12">The sequence shown here is derived from an EMBL/GenBank/DDBJ whole genome shotgun (WGS) entry which is preliminary data.</text>
</comment>
<feature type="compositionally biased region" description="Low complexity" evidence="10">
    <location>
        <begin position="276"/>
        <end position="332"/>
    </location>
</feature>
<dbReference type="PANTHER" id="PTHR18952">
    <property type="entry name" value="CARBONIC ANHYDRASE"/>
    <property type="match status" value="1"/>
</dbReference>
<proteinExistence type="inferred from homology"/>
<protein>
    <recommendedName>
        <fullName evidence="4 9">Carbonic anhydrase</fullName>
        <ecNumber evidence="4 9">4.2.1.1</ecNumber>
    </recommendedName>
</protein>
<evidence type="ECO:0000256" key="1">
    <source>
        <dbReference type="ARBA" id="ARBA00001947"/>
    </source>
</evidence>
<feature type="compositionally biased region" description="Gly residues" evidence="10">
    <location>
        <begin position="266"/>
        <end position="275"/>
    </location>
</feature>
<evidence type="ECO:0000256" key="8">
    <source>
        <dbReference type="ARBA" id="ARBA00048348"/>
    </source>
</evidence>
<keyword evidence="5 9" id="KW-0479">Metal-binding</keyword>
<dbReference type="EC" id="4.2.1.1" evidence="4 9"/>
<feature type="domain" description="Alpha-carbonic anhydrase" evidence="11">
    <location>
        <begin position="39"/>
        <end position="279"/>
    </location>
</feature>
<organism evidence="12 13">
    <name type="scientific">Catenaria anguillulae PL171</name>
    <dbReference type="NCBI Taxonomy" id="765915"/>
    <lineage>
        <taxon>Eukaryota</taxon>
        <taxon>Fungi</taxon>
        <taxon>Fungi incertae sedis</taxon>
        <taxon>Blastocladiomycota</taxon>
        <taxon>Blastocladiomycetes</taxon>
        <taxon>Blastocladiales</taxon>
        <taxon>Catenariaceae</taxon>
        <taxon>Catenaria</taxon>
    </lineage>
</organism>
<reference evidence="12 13" key="1">
    <citation type="submission" date="2016-07" db="EMBL/GenBank/DDBJ databases">
        <title>Pervasive Adenine N6-methylation of Active Genes in Fungi.</title>
        <authorList>
            <consortium name="DOE Joint Genome Institute"/>
            <person name="Mondo S.J."/>
            <person name="Dannebaum R.O."/>
            <person name="Kuo R.C."/>
            <person name="Labutti K."/>
            <person name="Haridas S."/>
            <person name="Kuo A."/>
            <person name="Salamov A."/>
            <person name="Ahrendt S.R."/>
            <person name="Lipzen A."/>
            <person name="Sullivan W."/>
            <person name="Andreopoulos W.B."/>
            <person name="Clum A."/>
            <person name="Lindquist E."/>
            <person name="Daum C."/>
            <person name="Ramamoorthy G.K."/>
            <person name="Gryganskyi A."/>
            <person name="Culley D."/>
            <person name="Magnuson J.K."/>
            <person name="James T.Y."/>
            <person name="O'Malley M.A."/>
            <person name="Stajich J.E."/>
            <person name="Spatafora J.W."/>
            <person name="Visel A."/>
            <person name="Grigoriev I.V."/>
        </authorList>
    </citation>
    <scope>NUCLEOTIDE SEQUENCE [LARGE SCALE GENOMIC DNA]</scope>
    <source>
        <strain evidence="12 13">PL171</strain>
    </source>
</reference>